<dbReference type="RefSeq" id="WP_187082433.1">
    <property type="nucleotide sequence ID" value="NZ_JACORU010000005.1"/>
</dbReference>
<dbReference type="PANTHER" id="PTHR11895:SF7">
    <property type="entry name" value="GLUTAMYL-TRNA(GLN) AMIDOTRANSFERASE SUBUNIT A, MITOCHONDRIAL"/>
    <property type="match status" value="1"/>
</dbReference>
<keyword evidence="4" id="KW-1185">Reference proteome</keyword>
<organism evidence="3 4">
    <name type="scientific">Ramlibacter albus</name>
    <dbReference type="NCBI Taxonomy" id="2079448"/>
    <lineage>
        <taxon>Bacteria</taxon>
        <taxon>Pseudomonadati</taxon>
        <taxon>Pseudomonadota</taxon>
        <taxon>Betaproteobacteria</taxon>
        <taxon>Burkholderiales</taxon>
        <taxon>Comamonadaceae</taxon>
        <taxon>Ramlibacter</taxon>
    </lineage>
</organism>
<evidence type="ECO:0000313" key="4">
    <source>
        <dbReference type="Proteomes" id="UP000596827"/>
    </source>
</evidence>
<gene>
    <name evidence="3" type="ORF">H8R02_15995</name>
</gene>
<dbReference type="InterPro" id="IPR036928">
    <property type="entry name" value="AS_sf"/>
</dbReference>
<dbReference type="Proteomes" id="UP000596827">
    <property type="component" value="Unassembled WGS sequence"/>
</dbReference>
<comment type="caution">
    <text evidence="3">The sequence shown here is derived from an EMBL/GenBank/DDBJ whole genome shotgun (WGS) entry which is preliminary data.</text>
</comment>
<dbReference type="PROSITE" id="PS00571">
    <property type="entry name" value="AMIDASES"/>
    <property type="match status" value="1"/>
</dbReference>
<dbReference type="AlphaFoldDB" id="A0A923M9R8"/>
<dbReference type="PANTHER" id="PTHR11895">
    <property type="entry name" value="TRANSAMIDASE"/>
    <property type="match status" value="1"/>
</dbReference>
<dbReference type="Pfam" id="PF01425">
    <property type="entry name" value="Amidase"/>
    <property type="match status" value="1"/>
</dbReference>
<comment type="similarity">
    <text evidence="1">Belongs to the amidase family.</text>
</comment>
<reference evidence="3" key="1">
    <citation type="submission" date="2020-08" db="EMBL/GenBank/DDBJ databases">
        <title>Ramlibacter sp. GTP1 16S ribosomal RNA gene genome sequencing and assembly.</title>
        <authorList>
            <person name="Kang M."/>
        </authorList>
    </citation>
    <scope>NUCLEOTIDE SEQUENCE</scope>
    <source>
        <strain evidence="3">GTP1</strain>
    </source>
</reference>
<protein>
    <submittedName>
        <fullName evidence="3">Amidase</fullName>
    </submittedName>
</protein>
<evidence type="ECO:0000313" key="3">
    <source>
        <dbReference type="EMBL" id="MBC5765970.1"/>
    </source>
</evidence>
<dbReference type="Gene3D" id="3.90.1300.10">
    <property type="entry name" value="Amidase signature (AS) domain"/>
    <property type="match status" value="1"/>
</dbReference>
<sequence length="463" mass="48015">MTQLWRLDAAQLVQGYARGDFTPGEALDACLARLAATKALNAVIAEDRAGATVAAHASEARWKRGEPLGPLDGIPLTLKDNLHAAGLPTTWGSRLLEGFVPRDDELPVARLRAAGAVIFGKTNTPEFAMQGYTDNHVHGVTRNPWDPRLTPGGSSGGAAAAVAAGCGPLALATDGGGSIRRPASYCGLVGFKPSAGRVARGGGLPEIFLHFEVPGALGRTVADVHRLVEVVAGEAAATLRPPPAARILYVPRFGAHPVDPGIASCVSAAARHLQALGHAIDEAPTFDIAERVNAAWPTLSGAGLAWMLKDASAFAEFGLAAGETPDVSRCMPAIRNGLREAQASDAAALFEALAAVHALERDLAVLFTRSDFILTPAAAAMPWPAEEPWPTRIAGQEVAPRGHAVFTAFANAAGLPAIALPCGVVDGLPVGLHLVAARGQDAQLLALAAQYEHAQPWGDRRPP</sequence>
<accession>A0A923M9R8</accession>
<feature type="domain" description="Amidase" evidence="2">
    <location>
        <begin position="25"/>
        <end position="445"/>
    </location>
</feature>
<dbReference type="GO" id="GO:0003824">
    <property type="term" value="F:catalytic activity"/>
    <property type="evidence" value="ECO:0007669"/>
    <property type="project" value="InterPro"/>
</dbReference>
<dbReference type="InterPro" id="IPR000120">
    <property type="entry name" value="Amidase"/>
</dbReference>
<proteinExistence type="inferred from homology"/>
<name>A0A923M9R8_9BURK</name>
<evidence type="ECO:0000259" key="2">
    <source>
        <dbReference type="Pfam" id="PF01425"/>
    </source>
</evidence>
<dbReference type="InterPro" id="IPR020556">
    <property type="entry name" value="Amidase_CS"/>
</dbReference>
<dbReference type="SUPFAM" id="SSF75304">
    <property type="entry name" value="Amidase signature (AS) enzymes"/>
    <property type="match status" value="1"/>
</dbReference>
<evidence type="ECO:0000256" key="1">
    <source>
        <dbReference type="ARBA" id="ARBA00009199"/>
    </source>
</evidence>
<dbReference type="InterPro" id="IPR023631">
    <property type="entry name" value="Amidase_dom"/>
</dbReference>
<dbReference type="EMBL" id="JACORU010000005">
    <property type="protein sequence ID" value="MBC5765970.1"/>
    <property type="molecule type" value="Genomic_DNA"/>
</dbReference>